<dbReference type="Gene3D" id="1.20.120.160">
    <property type="entry name" value="HPT domain"/>
    <property type="match status" value="1"/>
</dbReference>
<organism evidence="25 26">
    <name type="scientific">Desulfamplus magnetovallimortis</name>
    <dbReference type="NCBI Taxonomy" id="1246637"/>
    <lineage>
        <taxon>Bacteria</taxon>
        <taxon>Pseudomonadati</taxon>
        <taxon>Thermodesulfobacteriota</taxon>
        <taxon>Desulfobacteria</taxon>
        <taxon>Desulfobacterales</taxon>
        <taxon>Desulfobacteraceae</taxon>
        <taxon>Desulfamplus</taxon>
    </lineage>
</organism>
<evidence type="ECO:0000256" key="12">
    <source>
        <dbReference type="ARBA" id="ARBA00023012"/>
    </source>
</evidence>
<keyword evidence="12" id="KW-0902">Two-component regulatory system</keyword>
<keyword evidence="26" id="KW-1185">Reference proteome</keyword>
<dbReference type="STRING" id="1246637.MTBBW1_1670105"/>
<dbReference type="Gene3D" id="3.40.50.2300">
    <property type="match status" value="2"/>
</dbReference>
<dbReference type="SUPFAM" id="SSF55874">
    <property type="entry name" value="ATPase domain of HSP90 chaperone/DNA topoisomerase II/histidine kinase"/>
    <property type="match status" value="1"/>
</dbReference>
<proteinExistence type="predicted"/>
<dbReference type="InterPro" id="IPR000700">
    <property type="entry name" value="PAS-assoc_C"/>
</dbReference>
<evidence type="ECO:0000256" key="10">
    <source>
        <dbReference type="ARBA" id="ARBA00022840"/>
    </source>
</evidence>
<feature type="domain" description="Response regulatory" evidence="21">
    <location>
        <begin position="858"/>
        <end position="979"/>
    </location>
</feature>
<dbReference type="PROSITE" id="PS50110">
    <property type="entry name" value="RESPONSE_REGULATORY"/>
    <property type="match status" value="2"/>
</dbReference>
<comment type="subcellular location">
    <subcellularLocation>
        <location evidence="2">Cell membrane</location>
        <topology evidence="2">Multi-pass membrane protein</topology>
    </subcellularLocation>
</comment>
<dbReference type="Pfam" id="PF00512">
    <property type="entry name" value="HisKA"/>
    <property type="match status" value="1"/>
</dbReference>
<dbReference type="PROSITE" id="PS50113">
    <property type="entry name" value="PAC"/>
    <property type="match status" value="2"/>
</dbReference>
<keyword evidence="7 19" id="KW-0812">Transmembrane</keyword>
<feature type="domain" description="PAC" evidence="23">
    <location>
        <begin position="158"/>
        <end position="212"/>
    </location>
</feature>
<dbReference type="Gene3D" id="3.30.565.10">
    <property type="entry name" value="Histidine kinase-like ATPase, C-terminal domain"/>
    <property type="match status" value="1"/>
</dbReference>
<accession>A0A1W1H9H0</accession>
<evidence type="ECO:0000256" key="8">
    <source>
        <dbReference type="ARBA" id="ARBA00022741"/>
    </source>
</evidence>
<feature type="domain" description="PAS" evidence="22">
    <location>
        <begin position="213"/>
        <end position="257"/>
    </location>
</feature>
<evidence type="ECO:0000259" key="23">
    <source>
        <dbReference type="PROSITE" id="PS50113"/>
    </source>
</evidence>
<feature type="domain" description="PAS" evidence="22">
    <location>
        <begin position="83"/>
        <end position="157"/>
    </location>
</feature>
<gene>
    <name evidence="25" type="ORF">MTBBW1_1670105</name>
</gene>
<evidence type="ECO:0000256" key="1">
    <source>
        <dbReference type="ARBA" id="ARBA00000085"/>
    </source>
</evidence>
<feature type="coiled-coil region" evidence="18">
    <location>
        <begin position="434"/>
        <end position="468"/>
    </location>
</feature>
<feature type="domain" description="PAC" evidence="23">
    <location>
        <begin position="291"/>
        <end position="341"/>
    </location>
</feature>
<dbReference type="PROSITE" id="PS50109">
    <property type="entry name" value="HIS_KIN"/>
    <property type="match status" value="1"/>
</dbReference>
<feature type="modified residue" description="4-aspartylphosphate" evidence="17">
    <location>
        <position position="758"/>
    </location>
</feature>
<dbReference type="CDD" id="cd00130">
    <property type="entry name" value="PAS"/>
    <property type="match status" value="2"/>
</dbReference>
<dbReference type="SMART" id="SM00091">
    <property type="entry name" value="PAS"/>
    <property type="match status" value="2"/>
</dbReference>
<dbReference type="EMBL" id="FWEV01000076">
    <property type="protein sequence ID" value="SLM29089.1"/>
    <property type="molecule type" value="Genomic_DNA"/>
</dbReference>
<dbReference type="InterPro" id="IPR036641">
    <property type="entry name" value="HPT_dom_sf"/>
</dbReference>
<evidence type="ECO:0000313" key="25">
    <source>
        <dbReference type="EMBL" id="SLM29089.1"/>
    </source>
</evidence>
<keyword evidence="18" id="KW-0175">Coiled coil</keyword>
<dbReference type="CDD" id="cd00082">
    <property type="entry name" value="HisKA"/>
    <property type="match status" value="1"/>
</dbReference>
<feature type="domain" description="HPt" evidence="24">
    <location>
        <begin position="1068"/>
        <end position="1161"/>
    </location>
</feature>
<dbReference type="CDD" id="cd16922">
    <property type="entry name" value="HATPase_EvgS-ArcB-TorS-like"/>
    <property type="match status" value="1"/>
</dbReference>
<evidence type="ECO:0000259" key="20">
    <source>
        <dbReference type="PROSITE" id="PS50109"/>
    </source>
</evidence>
<evidence type="ECO:0000256" key="5">
    <source>
        <dbReference type="ARBA" id="ARBA00022553"/>
    </source>
</evidence>
<dbReference type="GO" id="GO:0005886">
    <property type="term" value="C:plasma membrane"/>
    <property type="evidence" value="ECO:0007669"/>
    <property type="project" value="UniProtKB-SubCell"/>
</dbReference>
<name>A0A1W1H9H0_9BACT</name>
<dbReference type="InterPro" id="IPR036890">
    <property type="entry name" value="HATPase_C_sf"/>
</dbReference>
<feature type="transmembrane region" description="Helical" evidence="19">
    <location>
        <begin position="51"/>
        <end position="69"/>
    </location>
</feature>
<comment type="subunit">
    <text evidence="14">At low DSF concentrations, interacts with RpfF.</text>
</comment>
<dbReference type="Pfam" id="PF08447">
    <property type="entry name" value="PAS_3"/>
    <property type="match status" value="1"/>
</dbReference>
<dbReference type="InterPro" id="IPR003661">
    <property type="entry name" value="HisK_dim/P_dom"/>
</dbReference>
<dbReference type="InterPro" id="IPR005467">
    <property type="entry name" value="His_kinase_dom"/>
</dbReference>
<dbReference type="Pfam" id="PF00072">
    <property type="entry name" value="Response_reg"/>
    <property type="match status" value="2"/>
</dbReference>
<evidence type="ECO:0000256" key="4">
    <source>
        <dbReference type="ARBA" id="ARBA00022475"/>
    </source>
</evidence>
<evidence type="ECO:0000256" key="9">
    <source>
        <dbReference type="ARBA" id="ARBA00022777"/>
    </source>
</evidence>
<dbReference type="SMART" id="SM00086">
    <property type="entry name" value="PAC"/>
    <property type="match status" value="2"/>
</dbReference>
<evidence type="ECO:0000256" key="7">
    <source>
        <dbReference type="ARBA" id="ARBA00022692"/>
    </source>
</evidence>
<keyword evidence="10" id="KW-0067">ATP-binding</keyword>
<evidence type="ECO:0000259" key="24">
    <source>
        <dbReference type="PROSITE" id="PS50894"/>
    </source>
</evidence>
<dbReference type="InterPro" id="IPR013655">
    <property type="entry name" value="PAS_fold_3"/>
</dbReference>
<dbReference type="PANTHER" id="PTHR45339:SF1">
    <property type="entry name" value="HYBRID SIGNAL TRANSDUCTION HISTIDINE KINASE J"/>
    <property type="match status" value="1"/>
</dbReference>
<evidence type="ECO:0000256" key="3">
    <source>
        <dbReference type="ARBA" id="ARBA00012438"/>
    </source>
</evidence>
<dbReference type="SMART" id="SM00387">
    <property type="entry name" value="HATPase_c"/>
    <property type="match status" value="1"/>
</dbReference>
<evidence type="ECO:0000256" key="15">
    <source>
        <dbReference type="ARBA" id="ARBA00068150"/>
    </source>
</evidence>
<dbReference type="FunFam" id="3.30.565.10:FF:000010">
    <property type="entry name" value="Sensor histidine kinase RcsC"/>
    <property type="match status" value="1"/>
</dbReference>
<evidence type="ECO:0000256" key="11">
    <source>
        <dbReference type="ARBA" id="ARBA00022989"/>
    </source>
</evidence>
<dbReference type="GO" id="GO:0000155">
    <property type="term" value="F:phosphorelay sensor kinase activity"/>
    <property type="evidence" value="ECO:0007669"/>
    <property type="project" value="InterPro"/>
</dbReference>
<dbReference type="Gene3D" id="3.30.450.20">
    <property type="entry name" value="PAS domain"/>
    <property type="match status" value="2"/>
</dbReference>
<dbReference type="EC" id="2.7.13.3" evidence="3"/>
<dbReference type="FunFam" id="1.10.287.130:FF:000002">
    <property type="entry name" value="Two-component osmosensing histidine kinase"/>
    <property type="match status" value="1"/>
</dbReference>
<dbReference type="SUPFAM" id="SSF47226">
    <property type="entry name" value="Histidine-containing phosphotransfer domain, HPT domain"/>
    <property type="match status" value="1"/>
</dbReference>
<evidence type="ECO:0000256" key="14">
    <source>
        <dbReference type="ARBA" id="ARBA00064003"/>
    </source>
</evidence>
<sequence>MFDHRIGIDPKYPEAISIVNKCLASITEDEHRAIYSKWLAVEYKKGVDYALIWKIVIAGGGVIFLFIFWNRKMAMEIAGRRKAEEQFQAMAANVPGAIFQATISPEGFFEFLYVSPGMETHFGLSPEDLINGNKLFVMSGNDQERFQRSLKEFSKNVQKIEFSGQMTMVKGKTRWVHIVAKPSLHKNGEIPLYNGLMLDITLRKLAEQERLASERKISAMSQAMDDGLVMIDSLGKILFWNSAAERLFGYSADEATGADFHSIATLPDIQQQAIRGLKEFAKSGQGNVFGSTMQNKAIKRTGEIFPVEVTLSSFQVDDEWFAVGTIRDITERKRSEDKLKAHMEDLERFNRLTISREERMIELKELIRRGDQAHGNGDKHEFGGVANGFPDGATHESSYYGLQYDHTTDSAISEKVNICDDDATEQLERQLEEMARSRRAMLNIMDDLDEAKKEAELATKAKSDFLANMSHEIRTPMNAILGLTHLAMKTDLNPRQMDYISKTHASAQNLLGIINDILDFSKIEAGKLEIEVIEFDLNEVLNNLASLVTIKAQEKGLEMIFKMDSGVPRALMGDPLRLGQILLNLSNNAVKFTEKGEIVISIEPVFVEEDAAKIRFSVRDTGIGLTKEQISRLFQSFSQADTSTTRKYGGTGLGLTICKKLTEMMDGEIGVESEPGKGTIFFFTAKFGRHNHEITKRFDVVPEAIRGLKVLVVDDNDTFRDVLKEYLEVFKFDVHTAASGMEAIRKIKTDHYQLLFIDWQMPGMDGFETVQRINSDKSLQAHNPLPKIIMVTGHGREDVMNQAQKVNLDGFLLKPVTHSLLFDSIMEAFGQGNEQMGGYHSEKDLYVVKELDQIRGARILLVEDNEINQQVALELLSEKGFHVTLANNGSEGVDQVVKSASGTLFDLVLMDLQMPVMDGYTSTAHIRKIEGEAGKVPIIAMTADAMIGVREHVIEQGMDDYVSKPIDPALLFDALIRWIKPGQREKSSYPVDVSYNMDGGISYGNQELKGSLKKNHAGDFHILPKTEDLEKVTFSKATSGNLTFYDNFTKALEPLINTATGLSRVNNNHDLYSRLLMKFHDDHLDIMKRINDAVNSGDQELAVRLVHTVKGVSGTIGAVSLQEKGALLEHALKSDFNSDNSKLVNEFGDAMQEILKLLEMAPSLQANVDKDGNSTPSEISDPSRLLELLEELQPHVAKRKPQPSKELMQKIASLKWPDDLSISVKELEKLIGKYKFKDALQSVEDLKIKLQKN</sequence>
<dbReference type="SUPFAM" id="SSF55785">
    <property type="entry name" value="PYP-like sensor domain (PAS domain)"/>
    <property type="match status" value="2"/>
</dbReference>
<evidence type="ECO:0000256" key="16">
    <source>
        <dbReference type="PROSITE-ProRule" id="PRU00110"/>
    </source>
</evidence>
<feature type="domain" description="Histidine kinase" evidence="20">
    <location>
        <begin position="468"/>
        <end position="689"/>
    </location>
</feature>
<feature type="modified residue" description="4-aspartylphosphate" evidence="17">
    <location>
        <position position="911"/>
    </location>
</feature>
<evidence type="ECO:0000256" key="17">
    <source>
        <dbReference type="PROSITE-ProRule" id="PRU00169"/>
    </source>
</evidence>
<dbReference type="InterPro" id="IPR004358">
    <property type="entry name" value="Sig_transdc_His_kin-like_C"/>
</dbReference>
<evidence type="ECO:0000256" key="18">
    <source>
        <dbReference type="SAM" id="Coils"/>
    </source>
</evidence>
<dbReference type="NCBIfam" id="TIGR00229">
    <property type="entry name" value="sensory_box"/>
    <property type="match status" value="2"/>
</dbReference>
<dbReference type="InterPro" id="IPR001610">
    <property type="entry name" value="PAC"/>
</dbReference>
<keyword evidence="6 25" id="KW-0808">Transferase</keyword>
<dbReference type="AlphaFoldDB" id="A0A1W1H9H0"/>
<dbReference type="InterPro" id="IPR008207">
    <property type="entry name" value="Sig_transdc_His_kin_Hpt_dom"/>
</dbReference>
<feature type="domain" description="Response regulatory" evidence="21">
    <location>
        <begin position="709"/>
        <end position="829"/>
    </location>
</feature>
<keyword evidence="9 25" id="KW-0418">Kinase</keyword>
<dbReference type="CDD" id="cd00088">
    <property type="entry name" value="HPT"/>
    <property type="match status" value="1"/>
</dbReference>
<evidence type="ECO:0000256" key="13">
    <source>
        <dbReference type="ARBA" id="ARBA00023136"/>
    </source>
</evidence>
<dbReference type="Gene3D" id="1.10.287.130">
    <property type="match status" value="1"/>
</dbReference>
<dbReference type="PROSITE" id="PS50894">
    <property type="entry name" value="HPT"/>
    <property type="match status" value="1"/>
</dbReference>
<dbReference type="Pfam" id="PF01627">
    <property type="entry name" value="Hpt"/>
    <property type="match status" value="1"/>
</dbReference>
<keyword evidence="8" id="KW-0547">Nucleotide-binding</keyword>
<dbReference type="PROSITE" id="PS50112">
    <property type="entry name" value="PAS"/>
    <property type="match status" value="2"/>
</dbReference>
<dbReference type="InterPro" id="IPR036097">
    <property type="entry name" value="HisK_dim/P_sf"/>
</dbReference>
<dbReference type="InterPro" id="IPR035965">
    <property type="entry name" value="PAS-like_dom_sf"/>
</dbReference>
<dbReference type="InterPro" id="IPR003594">
    <property type="entry name" value="HATPase_dom"/>
</dbReference>
<dbReference type="PANTHER" id="PTHR45339">
    <property type="entry name" value="HYBRID SIGNAL TRANSDUCTION HISTIDINE KINASE J"/>
    <property type="match status" value="1"/>
</dbReference>
<comment type="catalytic activity">
    <reaction evidence="1">
        <text>ATP + protein L-histidine = ADP + protein N-phospho-L-histidine.</text>
        <dbReference type="EC" id="2.7.13.3"/>
    </reaction>
</comment>
<evidence type="ECO:0000259" key="21">
    <source>
        <dbReference type="PROSITE" id="PS50110"/>
    </source>
</evidence>
<evidence type="ECO:0000256" key="19">
    <source>
        <dbReference type="SAM" id="Phobius"/>
    </source>
</evidence>
<evidence type="ECO:0000259" key="22">
    <source>
        <dbReference type="PROSITE" id="PS50112"/>
    </source>
</evidence>
<evidence type="ECO:0000313" key="26">
    <source>
        <dbReference type="Proteomes" id="UP000191931"/>
    </source>
</evidence>
<dbReference type="InterPro" id="IPR000014">
    <property type="entry name" value="PAS"/>
</dbReference>
<dbReference type="Pfam" id="PF13426">
    <property type="entry name" value="PAS_9"/>
    <property type="match status" value="1"/>
</dbReference>
<dbReference type="Proteomes" id="UP000191931">
    <property type="component" value="Unassembled WGS sequence"/>
</dbReference>
<feature type="modified residue" description="Phosphohistidine" evidence="16">
    <location>
        <position position="1107"/>
    </location>
</feature>
<reference evidence="25 26" key="1">
    <citation type="submission" date="2017-03" db="EMBL/GenBank/DDBJ databases">
        <authorList>
            <person name="Afonso C.L."/>
            <person name="Miller P.J."/>
            <person name="Scott M.A."/>
            <person name="Spackman E."/>
            <person name="Goraichik I."/>
            <person name="Dimitrov K.M."/>
            <person name="Suarez D.L."/>
            <person name="Swayne D.E."/>
        </authorList>
    </citation>
    <scope>NUCLEOTIDE SEQUENCE [LARGE SCALE GENOMIC DNA]</scope>
    <source>
        <strain evidence="25">PRJEB14757</strain>
    </source>
</reference>
<dbReference type="SUPFAM" id="SSF47384">
    <property type="entry name" value="Homodimeric domain of signal transducing histidine kinase"/>
    <property type="match status" value="1"/>
</dbReference>
<keyword evidence="5 17" id="KW-0597">Phosphoprotein</keyword>
<dbReference type="SUPFAM" id="SSF52172">
    <property type="entry name" value="CheY-like"/>
    <property type="match status" value="2"/>
</dbReference>
<keyword evidence="11 19" id="KW-1133">Transmembrane helix</keyword>
<keyword evidence="13 19" id="KW-0472">Membrane</keyword>
<protein>
    <recommendedName>
        <fullName evidence="15">Sensory/regulatory protein RpfC</fullName>
        <ecNumber evidence="3">2.7.13.3</ecNumber>
    </recommendedName>
</protein>
<dbReference type="SMART" id="SM00448">
    <property type="entry name" value="REC"/>
    <property type="match status" value="2"/>
</dbReference>
<dbReference type="InterPro" id="IPR011006">
    <property type="entry name" value="CheY-like_superfamily"/>
</dbReference>
<dbReference type="InterPro" id="IPR001789">
    <property type="entry name" value="Sig_transdc_resp-reg_receiver"/>
</dbReference>
<evidence type="ECO:0000256" key="2">
    <source>
        <dbReference type="ARBA" id="ARBA00004651"/>
    </source>
</evidence>
<dbReference type="GO" id="GO:0005524">
    <property type="term" value="F:ATP binding"/>
    <property type="evidence" value="ECO:0007669"/>
    <property type="project" value="UniProtKB-KW"/>
</dbReference>
<dbReference type="SMART" id="SM00388">
    <property type="entry name" value="HisKA"/>
    <property type="match status" value="1"/>
</dbReference>
<dbReference type="PRINTS" id="PR00344">
    <property type="entry name" value="BCTRLSENSOR"/>
</dbReference>
<dbReference type="Pfam" id="PF02518">
    <property type="entry name" value="HATPase_c"/>
    <property type="match status" value="1"/>
</dbReference>
<evidence type="ECO:0000256" key="6">
    <source>
        <dbReference type="ARBA" id="ARBA00022679"/>
    </source>
</evidence>
<dbReference type="CDD" id="cd17546">
    <property type="entry name" value="REC_hyHK_CKI1_RcsC-like"/>
    <property type="match status" value="2"/>
</dbReference>
<keyword evidence="4" id="KW-1003">Cell membrane</keyword>